<evidence type="ECO:0000313" key="1">
    <source>
        <dbReference type="EnsemblPlants" id="PGSC0003DMT400069530"/>
    </source>
</evidence>
<evidence type="ECO:0000313" key="2">
    <source>
        <dbReference type="Proteomes" id="UP000011115"/>
    </source>
</evidence>
<dbReference type="PANTHER" id="PTHR35122:SF7">
    <property type="entry name" value="HYDROGEN PEROXIDE-INDUCED 1"/>
    <property type="match status" value="1"/>
</dbReference>
<name>M1CKL9_SOLTU</name>
<dbReference type="RefSeq" id="XP_006347328.1">
    <property type="nucleotide sequence ID" value="XM_006347266.2"/>
</dbReference>
<dbReference type="eggNOG" id="ENOG502R5GG">
    <property type="taxonomic scope" value="Eukaryota"/>
</dbReference>
<dbReference type="PANTHER" id="PTHR35122">
    <property type="entry name" value="OSJNBA0093F12.14 PROTEIN"/>
    <property type="match status" value="1"/>
</dbReference>
<reference evidence="2" key="1">
    <citation type="journal article" date="2011" name="Nature">
        <title>Genome sequence and analysis of the tuber crop potato.</title>
        <authorList>
            <consortium name="The Potato Genome Sequencing Consortium"/>
        </authorList>
    </citation>
    <scope>NUCLEOTIDE SEQUENCE [LARGE SCALE GENOMIC DNA]</scope>
    <source>
        <strain evidence="2">cv. DM1-3 516 R44</strain>
    </source>
</reference>
<dbReference type="InParanoid" id="M1CKL9"/>
<accession>M1CKL9</accession>
<dbReference type="EnsemblPlants" id="PGSC0003DMT400069530">
    <property type="protein sequence ID" value="PGSC0003DMT400069530"/>
    <property type="gene ID" value="PGSC0003DMG400027031"/>
</dbReference>
<dbReference type="Gramene" id="PGSC0003DMT400069530">
    <property type="protein sequence ID" value="PGSC0003DMT400069530"/>
    <property type="gene ID" value="PGSC0003DMG400027031"/>
</dbReference>
<dbReference type="OMA" id="WVPDEII"/>
<dbReference type="AlphaFoldDB" id="M1CKL9"/>
<dbReference type="HOGENOM" id="CLU_167110_0_0_1"/>
<dbReference type="InterPro" id="IPR039291">
    <property type="entry name" value="At5g17165-like"/>
</dbReference>
<dbReference type="OrthoDB" id="606645at2759"/>
<dbReference type="Pfam" id="PF22272">
    <property type="entry name" value="LEA_3b"/>
    <property type="match status" value="1"/>
</dbReference>
<gene>
    <name evidence="1" type="primary">LOC102581634</name>
</gene>
<organism evidence="1 2">
    <name type="scientific">Solanum tuberosum</name>
    <name type="common">Potato</name>
    <dbReference type="NCBI Taxonomy" id="4113"/>
    <lineage>
        <taxon>Eukaryota</taxon>
        <taxon>Viridiplantae</taxon>
        <taxon>Streptophyta</taxon>
        <taxon>Embryophyta</taxon>
        <taxon>Tracheophyta</taxon>
        <taxon>Spermatophyta</taxon>
        <taxon>Magnoliopsida</taxon>
        <taxon>eudicotyledons</taxon>
        <taxon>Gunneridae</taxon>
        <taxon>Pentapetalae</taxon>
        <taxon>asterids</taxon>
        <taxon>lamiids</taxon>
        <taxon>Solanales</taxon>
        <taxon>Solanaceae</taxon>
        <taxon>Solanoideae</taxon>
        <taxon>Solaneae</taxon>
        <taxon>Solanum</taxon>
    </lineage>
</organism>
<dbReference type="GeneID" id="102581634"/>
<reference evidence="1" key="2">
    <citation type="submission" date="2015-06" db="UniProtKB">
        <authorList>
            <consortium name="EnsemblPlants"/>
        </authorList>
    </citation>
    <scope>IDENTIFICATION</scope>
    <source>
        <strain evidence="1">DM1-3 516 R44</strain>
    </source>
</reference>
<sequence>MATNLQKRGLVSLGKRFLNQIAYSTSRNSANSSSTAQISGRRVVHTSVYDKNPEEYVSSWVPDEIIEVESDKYKYWTPHPQTGVFGPATDHIIKYGEYGSQFSTVDSVLEQKTFFRDLEDLEKPSYP</sequence>
<dbReference type="KEGG" id="sot:102581634"/>
<dbReference type="Proteomes" id="UP000011115">
    <property type="component" value="Unassembled WGS sequence"/>
</dbReference>
<keyword evidence="2" id="KW-1185">Reference proteome</keyword>
<dbReference type="PaxDb" id="4113-PGSC0003DMT400069530"/>
<dbReference type="FunCoup" id="M1CKL9">
    <property type="interactions" value="1292"/>
</dbReference>
<proteinExistence type="predicted"/>
<protein>
    <submittedName>
        <fullName evidence="1">Hydrogen peroxide-induced 1</fullName>
    </submittedName>
</protein>